<dbReference type="InterPro" id="IPR028082">
    <property type="entry name" value="Peripla_BP_I"/>
</dbReference>
<dbReference type="InterPro" id="IPR036097">
    <property type="entry name" value="HisK_dim/P_sf"/>
</dbReference>
<evidence type="ECO:0000256" key="12">
    <source>
        <dbReference type="PROSITE-ProRule" id="PRU00169"/>
    </source>
</evidence>
<dbReference type="InterPro" id="IPR003594">
    <property type="entry name" value="HATPase_dom"/>
</dbReference>
<feature type="signal peptide" evidence="15">
    <location>
        <begin position="1"/>
        <end position="23"/>
    </location>
</feature>
<feature type="domain" description="Response regulatory" evidence="18">
    <location>
        <begin position="671"/>
        <end position="786"/>
    </location>
</feature>
<keyword evidence="14" id="KW-0812">Transmembrane</keyword>
<keyword evidence="8" id="KW-0902">Two-component regulatory system</keyword>
<gene>
    <name evidence="19" type="ORF">KK078_18620</name>
</gene>
<dbReference type="PANTHER" id="PTHR43547:SF2">
    <property type="entry name" value="HYBRID SIGNAL TRANSDUCTION HISTIDINE KINASE C"/>
    <property type="match status" value="1"/>
</dbReference>
<feature type="coiled-coil region" evidence="13">
    <location>
        <begin position="368"/>
        <end position="402"/>
    </location>
</feature>
<keyword evidence="10" id="KW-0238">DNA-binding</keyword>
<evidence type="ECO:0000256" key="4">
    <source>
        <dbReference type="ARBA" id="ARBA00022679"/>
    </source>
</evidence>
<dbReference type="GO" id="GO:0000155">
    <property type="term" value="F:phosphorelay sensor kinase activity"/>
    <property type="evidence" value="ECO:0007669"/>
    <property type="project" value="InterPro"/>
</dbReference>
<evidence type="ECO:0000256" key="6">
    <source>
        <dbReference type="ARBA" id="ARBA00022777"/>
    </source>
</evidence>
<comment type="caution">
    <text evidence="19">The sequence shown here is derived from an EMBL/GenBank/DDBJ whole genome shotgun (WGS) entry which is preliminary data.</text>
</comment>
<dbReference type="InterPro" id="IPR011006">
    <property type="entry name" value="CheY-like_superfamily"/>
</dbReference>
<dbReference type="PROSITE" id="PS00041">
    <property type="entry name" value="HTH_ARAC_FAMILY_1"/>
    <property type="match status" value="1"/>
</dbReference>
<evidence type="ECO:0000259" key="16">
    <source>
        <dbReference type="PROSITE" id="PS01124"/>
    </source>
</evidence>
<dbReference type="InterPro" id="IPR025997">
    <property type="entry name" value="SBP_2_dom"/>
</dbReference>
<dbReference type="SUPFAM" id="SSF53822">
    <property type="entry name" value="Periplasmic binding protein-like I"/>
    <property type="match status" value="1"/>
</dbReference>
<dbReference type="Gene3D" id="1.10.10.60">
    <property type="entry name" value="Homeodomain-like"/>
    <property type="match status" value="1"/>
</dbReference>
<dbReference type="FunFam" id="1.10.287.130:FF:000045">
    <property type="entry name" value="Two-component system sensor histidine kinase/response regulator"/>
    <property type="match status" value="1"/>
</dbReference>
<feature type="domain" description="HTH araC/xylS-type" evidence="16">
    <location>
        <begin position="818"/>
        <end position="917"/>
    </location>
</feature>
<feature type="modified residue" description="4-aspartylphosphate" evidence="12">
    <location>
        <position position="719"/>
    </location>
</feature>
<dbReference type="InterPro" id="IPR005467">
    <property type="entry name" value="His_kinase_dom"/>
</dbReference>
<reference evidence="19 20" key="1">
    <citation type="submission" date="2021-05" db="EMBL/GenBank/DDBJ databases">
        <title>A Polyphasic approach of four new species of the genus Ohtaekwangia: Ohtaekwangia histidinii sp. nov., Ohtaekwangia cretensis sp. nov., Ohtaekwangia indiensis sp. nov., Ohtaekwangia reichenbachii sp. nov. from diverse environment.</title>
        <authorList>
            <person name="Octaviana S."/>
        </authorList>
    </citation>
    <scope>NUCLEOTIDE SEQUENCE [LARGE SCALE GENOMIC DNA]</scope>
    <source>
        <strain evidence="19 20">PWU37</strain>
    </source>
</reference>
<dbReference type="InterPro" id="IPR018060">
    <property type="entry name" value="HTH_AraC"/>
</dbReference>
<keyword evidence="9" id="KW-0805">Transcription regulation</keyword>
<keyword evidence="6" id="KW-0418">Kinase</keyword>
<keyword evidence="14" id="KW-1133">Transmembrane helix</keyword>
<dbReference type="FunFam" id="3.30.565.10:FF:000037">
    <property type="entry name" value="Hybrid sensor histidine kinase/response regulator"/>
    <property type="match status" value="1"/>
</dbReference>
<dbReference type="GO" id="GO:0043565">
    <property type="term" value="F:sequence-specific DNA binding"/>
    <property type="evidence" value="ECO:0007669"/>
    <property type="project" value="InterPro"/>
</dbReference>
<dbReference type="Gene3D" id="3.30.565.10">
    <property type="entry name" value="Histidine kinase-like ATPase, C-terminal domain"/>
    <property type="match status" value="1"/>
</dbReference>
<dbReference type="Pfam" id="PF13407">
    <property type="entry name" value="Peripla_BP_4"/>
    <property type="match status" value="1"/>
</dbReference>
<evidence type="ECO:0000313" key="19">
    <source>
        <dbReference type="EMBL" id="MBT1688591.1"/>
    </source>
</evidence>
<dbReference type="EMBL" id="JAHESC010000028">
    <property type="protein sequence ID" value="MBT1688591.1"/>
    <property type="molecule type" value="Genomic_DNA"/>
</dbReference>
<keyword evidence="5" id="KW-0547">Nucleotide-binding</keyword>
<keyword evidence="7" id="KW-0067">ATP-binding</keyword>
<keyword evidence="4" id="KW-0808">Transferase</keyword>
<dbReference type="SMART" id="SM00342">
    <property type="entry name" value="HTH_ARAC"/>
    <property type="match status" value="1"/>
</dbReference>
<dbReference type="CDD" id="cd06308">
    <property type="entry name" value="PBP1_sensor_kinase-like"/>
    <property type="match status" value="1"/>
</dbReference>
<dbReference type="InterPro" id="IPR036890">
    <property type="entry name" value="HATPase_C_sf"/>
</dbReference>
<evidence type="ECO:0000256" key="13">
    <source>
        <dbReference type="SAM" id="Coils"/>
    </source>
</evidence>
<evidence type="ECO:0000256" key="7">
    <source>
        <dbReference type="ARBA" id="ARBA00022840"/>
    </source>
</evidence>
<accession>A0AAP2DAU1</accession>
<dbReference type="GO" id="GO:0005524">
    <property type="term" value="F:ATP binding"/>
    <property type="evidence" value="ECO:0007669"/>
    <property type="project" value="UniProtKB-KW"/>
</dbReference>
<dbReference type="PANTHER" id="PTHR43547">
    <property type="entry name" value="TWO-COMPONENT HISTIDINE KINASE"/>
    <property type="match status" value="1"/>
</dbReference>
<evidence type="ECO:0000256" key="11">
    <source>
        <dbReference type="ARBA" id="ARBA00023163"/>
    </source>
</evidence>
<keyword evidence="14" id="KW-0472">Membrane</keyword>
<dbReference type="GO" id="GO:0003700">
    <property type="term" value="F:DNA-binding transcription factor activity"/>
    <property type="evidence" value="ECO:0007669"/>
    <property type="project" value="InterPro"/>
</dbReference>
<dbReference type="Gene3D" id="3.40.50.2300">
    <property type="match status" value="3"/>
</dbReference>
<dbReference type="Pfam" id="PF12833">
    <property type="entry name" value="HTH_18"/>
    <property type="match status" value="1"/>
</dbReference>
<sequence length="925" mass="103534">MLNATLTRTFALLLWSLSLLSCHQDPEDRQYTIGFSQCTGGDAWRRQMLSAMKGELLFHPEIDLQYRDARGDNAKQISDIRDLVKNGIDLLIVSPNEASPITPVVEEVFKMGIPVIVVDRKISSSFYTAYIGADNYEIGKLAGSYVSELLGGKGKLIEIWGLRGSTPAVERHKGFMSALSGFPDIDIVHEFDGAWEIDTVKHGLGATITQAPAVDLVFAHNDVMAYGAYEVFKESRPDNDTKFIGIDGLPGPAAGIQLVDDKILSATFLYPTGGEEAIRTAGRILKKEHFDKDNMLLSTVIDPKNVRVMKLQTDKISSQQADILRQQEKINEQVNAYTKQSVLIYILLASLVATIIGGAAAILAWREKNEINRQLEAKRNLILEQKNEIAEMAEKAELATQEKLKFFTNISHEFKTPLTLILGSIDEIISKNTPDRITSTDNLRLIRKNAVRLLRLVNQLMDFRKIEDRKMLLRASELDLVAFIEDVMAAFQKTASRRNIRYTLLGHADRLPVWFDPDKLDKVIFNLLSNAFKFTHDNGKITLTISVDEPARNAIIFVEDNGVGMSREDADHAFDRFHTGEHSAGTGIGLSLSKEFMELHHGSLLLTSEPGKGTRFCIVLPLGKAHLSDNEIATRDRAFVHDVDHEAIAEDIHLSTADNDSENDLTIKEHTVLIIDDNQEMRFFIRKKLQPHYNIQEAQDGVSALEKAFSTVPDLVICDVMLPGKSGIDVTTTLKNDLRTSHIPVIMLTARGSIEHKIEGVKTGADEYLTKPFVFEYLSERIKALLRNRKLLREHYIHGLNVSTVTTAPGNLDRKFINDFTALIEKNVANADLGANEIAHELGMSRVQVYRKVKALLGFSINDYLVNVRLQKAKYLLLNTDKSVAEIAQEVGFSSPAYFSTIFKNKVKQPPTEFRSNKMSLHTPN</sequence>
<dbReference type="EC" id="2.7.13.3" evidence="2"/>
<dbReference type="SMART" id="SM00388">
    <property type="entry name" value="HisKA"/>
    <property type="match status" value="1"/>
</dbReference>
<keyword evidence="11" id="KW-0804">Transcription</keyword>
<dbReference type="InterPro" id="IPR009057">
    <property type="entry name" value="Homeodomain-like_sf"/>
</dbReference>
<dbReference type="SMART" id="SM00387">
    <property type="entry name" value="HATPase_c"/>
    <property type="match status" value="1"/>
</dbReference>
<keyword evidence="15" id="KW-0732">Signal</keyword>
<evidence type="ECO:0000256" key="8">
    <source>
        <dbReference type="ARBA" id="ARBA00023012"/>
    </source>
</evidence>
<dbReference type="PROSITE" id="PS50109">
    <property type="entry name" value="HIS_KIN"/>
    <property type="match status" value="1"/>
</dbReference>
<evidence type="ECO:0000256" key="2">
    <source>
        <dbReference type="ARBA" id="ARBA00012438"/>
    </source>
</evidence>
<evidence type="ECO:0000256" key="9">
    <source>
        <dbReference type="ARBA" id="ARBA00023015"/>
    </source>
</evidence>
<keyword evidence="3 12" id="KW-0597">Phosphoprotein</keyword>
<dbReference type="SUPFAM" id="SSF46689">
    <property type="entry name" value="Homeodomain-like"/>
    <property type="match status" value="1"/>
</dbReference>
<dbReference type="SUPFAM" id="SSF55874">
    <property type="entry name" value="ATPase domain of HSP90 chaperone/DNA topoisomerase II/histidine kinase"/>
    <property type="match status" value="1"/>
</dbReference>
<feature type="domain" description="Histidine kinase" evidence="17">
    <location>
        <begin position="409"/>
        <end position="624"/>
    </location>
</feature>
<dbReference type="PROSITE" id="PS01124">
    <property type="entry name" value="HTH_ARAC_FAMILY_2"/>
    <property type="match status" value="1"/>
</dbReference>
<dbReference type="Gene3D" id="1.10.287.130">
    <property type="match status" value="1"/>
</dbReference>
<keyword evidence="20" id="KW-1185">Reference proteome</keyword>
<dbReference type="Proteomes" id="UP001319180">
    <property type="component" value="Unassembled WGS sequence"/>
</dbReference>
<protein>
    <recommendedName>
        <fullName evidence="2">histidine kinase</fullName>
        <ecNumber evidence="2">2.7.13.3</ecNumber>
    </recommendedName>
</protein>
<dbReference type="InterPro" id="IPR004358">
    <property type="entry name" value="Sig_transdc_His_kin-like_C"/>
</dbReference>
<dbReference type="RefSeq" id="WP_254091815.1">
    <property type="nucleotide sequence ID" value="NZ_JAHESC010000028.1"/>
</dbReference>
<dbReference type="Pfam" id="PF02518">
    <property type="entry name" value="HATPase_c"/>
    <property type="match status" value="1"/>
</dbReference>
<evidence type="ECO:0000259" key="18">
    <source>
        <dbReference type="PROSITE" id="PS50110"/>
    </source>
</evidence>
<dbReference type="InterPro" id="IPR001789">
    <property type="entry name" value="Sig_transdc_resp-reg_receiver"/>
</dbReference>
<organism evidence="19 20">
    <name type="scientific">Dawidia soli</name>
    <dbReference type="NCBI Taxonomy" id="2782352"/>
    <lineage>
        <taxon>Bacteria</taxon>
        <taxon>Pseudomonadati</taxon>
        <taxon>Bacteroidota</taxon>
        <taxon>Cytophagia</taxon>
        <taxon>Cytophagales</taxon>
        <taxon>Chryseotaleaceae</taxon>
        <taxon>Dawidia</taxon>
    </lineage>
</organism>
<dbReference type="CDD" id="cd17574">
    <property type="entry name" value="REC_OmpR"/>
    <property type="match status" value="1"/>
</dbReference>
<dbReference type="SMART" id="SM00448">
    <property type="entry name" value="REC"/>
    <property type="match status" value="1"/>
</dbReference>
<evidence type="ECO:0000313" key="20">
    <source>
        <dbReference type="Proteomes" id="UP001319180"/>
    </source>
</evidence>
<evidence type="ECO:0000256" key="10">
    <source>
        <dbReference type="ARBA" id="ARBA00023125"/>
    </source>
</evidence>
<dbReference type="SUPFAM" id="SSF52172">
    <property type="entry name" value="CheY-like"/>
    <property type="match status" value="1"/>
</dbReference>
<dbReference type="PROSITE" id="PS50110">
    <property type="entry name" value="RESPONSE_REGULATORY"/>
    <property type="match status" value="1"/>
</dbReference>
<dbReference type="Pfam" id="PF00072">
    <property type="entry name" value="Response_reg"/>
    <property type="match status" value="1"/>
</dbReference>
<name>A0AAP2DAU1_9BACT</name>
<keyword evidence="13" id="KW-0175">Coiled coil</keyword>
<dbReference type="SUPFAM" id="SSF47384">
    <property type="entry name" value="Homodimeric domain of signal transducing histidine kinase"/>
    <property type="match status" value="1"/>
</dbReference>
<evidence type="ECO:0000256" key="14">
    <source>
        <dbReference type="SAM" id="Phobius"/>
    </source>
</evidence>
<feature type="transmembrane region" description="Helical" evidence="14">
    <location>
        <begin position="342"/>
        <end position="365"/>
    </location>
</feature>
<feature type="chain" id="PRO_5043014120" description="histidine kinase" evidence="15">
    <location>
        <begin position="24"/>
        <end position="925"/>
    </location>
</feature>
<dbReference type="PRINTS" id="PR00344">
    <property type="entry name" value="BCTRLSENSOR"/>
</dbReference>
<dbReference type="InterPro" id="IPR003661">
    <property type="entry name" value="HisK_dim/P_dom"/>
</dbReference>
<proteinExistence type="predicted"/>
<evidence type="ECO:0000256" key="15">
    <source>
        <dbReference type="SAM" id="SignalP"/>
    </source>
</evidence>
<dbReference type="AlphaFoldDB" id="A0AAP2DAU1"/>
<comment type="catalytic activity">
    <reaction evidence="1">
        <text>ATP + protein L-histidine = ADP + protein N-phospho-L-histidine.</text>
        <dbReference type="EC" id="2.7.13.3"/>
    </reaction>
</comment>
<evidence type="ECO:0000256" key="1">
    <source>
        <dbReference type="ARBA" id="ARBA00000085"/>
    </source>
</evidence>
<evidence type="ECO:0000256" key="5">
    <source>
        <dbReference type="ARBA" id="ARBA00022741"/>
    </source>
</evidence>
<dbReference type="CDD" id="cd00082">
    <property type="entry name" value="HisKA"/>
    <property type="match status" value="1"/>
</dbReference>
<dbReference type="InterPro" id="IPR018062">
    <property type="entry name" value="HTH_AraC-typ_CS"/>
</dbReference>
<evidence type="ECO:0000259" key="17">
    <source>
        <dbReference type="PROSITE" id="PS50109"/>
    </source>
</evidence>
<dbReference type="Pfam" id="PF00512">
    <property type="entry name" value="HisKA"/>
    <property type="match status" value="1"/>
</dbReference>
<evidence type="ECO:0000256" key="3">
    <source>
        <dbReference type="ARBA" id="ARBA00022553"/>
    </source>
</evidence>